<dbReference type="EMBL" id="QTUA01000001">
    <property type="protein sequence ID" value="REF30950.1"/>
    <property type="molecule type" value="Genomic_DNA"/>
</dbReference>
<proteinExistence type="predicted"/>
<dbReference type="InterPro" id="IPR016181">
    <property type="entry name" value="Acyl_CoA_acyltransferase"/>
</dbReference>
<feature type="domain" description="N-acetyltransferase" evidence="1">
    <location>
        <begin position="125"/>
        <end position="253"/>
    </location>
</feature>
<protein>
    <submittedName>
        <fullName evidence="2">FR47-like protein</fullName>
    </submittedName>
</protein>
<dbReference type="Proteomes" id="UP000256253">
    <property type="component" value="Unassembled WGS sequence"/>
</dbReference>
<dbReference type="AlphaFoldDB" id="A0A3D9USI2"/>
<dbReference type="InterPro" id="IPR000182">
    <property type="entry name" value="GNAT_dom"/>
</dbReference>
<dbReference type="CDD" id="cd04301">
    <property type="entry name" value="NAT_SF"/>
    <property type="match status" value="1"/>
</dbReference>
<evidence type="ECO:0000313" key="2">
    <source>
        <dbReference type="EMBL" id="REF30950.1"/>
    </source>
</evidence>
<organism evidence="2 3">
    <name type="scientific">Calidifontibacter indicus</name>
    <dbReference type="NCBI Taxonomy" id="419650"/>
    <lineage>
        <taxon>Bacteria</taxon>
        <taxon>Bacillati</taxon>
        <taxon>Actinomycetota</taxon>
        <taxon>Actinomycetes</taxon>
        <taxon>Micrococcales</taxon>
        <taxon>Dermacoccaceae</taxon>
        <taxon>Calidifontibacter</taxon>
    </lineage>
</organism>
<keyword evidence="3" id="KW-1185">Reference proteome</keyword>
<dbReference type="GO" id="GO:0016747">
    <property type="term" value="F:acyltransferase activity, transferring groups other than amino-acyl groups"/>
    <property type="evidence" value="ECO:0007669"/>
    <property type="project" value="InterPro"/>
</dbReference>
<dbReference type="OrthoDB" id="5143160at2"/>
<sequence length="253" mass="27080">MSDSFRTLSGRAELLAATGNDPYIRWECDDQLLTRVWVLGDGAAFLRKSHHRGTTHLNLFGSEHDADLLLRNLVDADLLADGVDGISVEQSLLPVAERHFALGRGGDWDWMWTVDEPAAQPGEAAVVELDDEADGAELLALNEIGSPTAESRPGEGITELWLGVREKGRILAAGAMHRTGGGAPHLAGIVTHPDARGRGFGAAVTAALTRAALERSGVASLGMYSDNDVARRLYHRLGFRTAHAWASRGFAVG</sequence>
<evidence type="ECO:0000259" key="1">
    <source>
        <dbReference type="PROSITE" id="PS51186"/>
    </source>
</evidence>
<name>A0A3D9USI2_9MICO</name>
<dbReference type="PROSITE" id="PS51186">
    <property type="entry name" value="GNAT"/>
    <property type="match status" value="1"/>
</dbReference>
<reference evidence="2 3" key="1">
    <citation type="submission" date="2018-08" db="EMBL/GenBank/DDBJ databases">
        <title>Sequencing the genomes of 1000 actinobacteria strains.</title>
        <authorList>
            <person name="Klenk H.-P."/>
        </authorList>
    </citation>
    <scope>NUCLEOTIDE SEQUENCE [LARGE SCALE GENOMIC DNA]</scope>
    <source>
        <strain evidence="2 3">DSM 22967</strain>
    </source>
</reference>
<gene>
    <name evidence="2" type="ORF">DFJ65_1988</name>
</gene>
<dbReference type="RefSeq" id="WP_115922869.1">
    <property type="nucleotide sequence ID" value="NZ_QTUA01000001.1"/>
</dbReference>
<dbReference type="SUPFAM" id="SSF55729">
    <property type="entry name" value="Acyl-CoA N-acyltransferases (Nat)"/>
    <property type="match status" value="1"/>
</dbReference>
<comment type="caution">
    <text evidence="2">The sequence shown here is derived from an EMBL/GenBank/DDBJ whole genome shotgun (WGS) entry which is preliminary data.</text>
</comment>
<dbReference type="Pfam" id="PF08445">
    <property type="entry name" value="FR47"/>
    <property type="match status" value="1"/>
</dbReference>
<dbReference type="Gene3D" id="3.40.630.30">
    <property type="match status" value="1"/>
</dbReference>
<evidence type="ECO:0000313" key="3">
    <source>
        <dbReference type="Proteomes" id="UP000256253"/>
    </source>
</evidence>
<accession>A0A3D9USI2</accession>
<dbReference type="InterPro" id="IPR013653">
    <property type="entry name" value="GCN5-like_dom"/>
</dbReference>